<comment type="caution">
    <text evidence="1">The sequence shown here is derived from an EMBL/GenBank/DDBJ whole genome shotgun (WGS) entry which is preliminary data.</text>
</comment>
<evidence type="ECO:0000313" key="3">
    <source>
        <dbReference type="Proteomes" id="UP001642409"/>
    </source>
</evidence>
<evidence type="ECO:0000313" key="1">
    <source>
        <dbReference type="EMBL" id="CAI9918473.1"/>
    </source>
</evidence>
<evidence type="ECO:0000313" key="2">
    <source>
        <dbReference type="EMBL" id="CAL6068162.1"/>
    </source>
</evidence>
<reference evidence="2 3" key="2">
    <citation type="submission" date="2024-07" db="EMBL/GenBank/DDBJ databases">
        <authorList>
            <person name="Akdeniz Z."/>
        </authorList>
    </citation>
    <scope>NUCLEOTIDE SEQUENCE [LARGE SCALE GENOMIC DNA]</scope>
</reference>
<name>A0AA86NFS3_9EUKA</name>
<keyword evidence="3" id="KW-1185">Reference proteome</keyword>
<proteinExistence type="predicted"/>
<reference evidence="1" key="1">
    <citation type="submission" date="2023-06" db="EMBL/GenBank/DDBJ databases">
        <authorList>
            <person name="Kurt Z."/>
        </authorList>
    </citation>
    <scope>NUCLEOTIDE SEQUENCE</scope>
</reference>
<gene>
    <name evidence="2" type="ORF">HINF_LOCUS53369</name>
    <name evidence="1" type="ORF">HINF_LOCUS6118</name>
</gene>
<dbReference type="EMBL" id="CAXDID020000271">
    <property type="protein sequence ID" value="CAL6068162.1"/>
    <property type="molecule type" value="Genomic_DNA"/>
</dbReference>
<sequence length="149" mass="17839">MEEIVRKEIVRSPNQRSTRCHVTQQGRRGPRLNNPCDLMIQNRDMAFQDPTKVNKETRDFFSKNRHEFINSKQYPTNVKSEVKLGHCLYNFYQITNKGFQYLVDMRFNKKQKYVSLDTKCETKALLILYCKYCKQMFVMYGILQVLSNF</sequence>
<dbReference type="EMBL" id="CATOUU010000158">
    <property type="protein sequence ID" value="CAI9918473.1"/>
    <property type="molecule type" value="Genomic_DNA"/>
</dbReference>
<accession>A0AA86NFS3</accession>
<dbReference type="Proteomes" id="UP001642409">
    <property type="component" value="Unassembled WGS sequence"/>
</dbReference>
<organism evidence="1">
    <name type="scientific">Hexamita inflata</name>
    <dbReference type="NCBI Taxonomy" id="28002"/>
    <lineage>
        <taxon>Eukaryota</taxon>
        <taxon>Metamonada</taxon>
        <taxon>Diplomonadida</taxon>
        <taxon>Hexamitidae</taxon>
        <taxon>Hexamitinae</taxon>
        <taxon>Hexamita</taxon>
    </lineage>
</organism>
<dbReference type="AlphaFoldDB" id="A0AA86NFS3"/>
<protein>
    <submittedName>
        <fullName evidence="2">Hypothetical_protein</fullName>
    </submittedName>
</protein>